<feature type="transmembrane region" description="Helical" evidence="1">
    <location>
        <begin position="17"/>
        <end position="37"/>
    </location>
</feature>
<evidence type="ECO:0000313" key="2">
    <source>
        <dbReference type="EMBL" id="VTR52840.1"/>
    </source>
</evidence>
<evidence type="ECO:0000256" key="1">
    <source>
        <dbReference type="SAM" id="Phobius"/>
    </source>
</evidence>
<keyword evidence="1" id="KW-1133">Transmembrane helix</keyword>
<name>A0A4U9W2G9_9SPHI</name>
<dbReference type="Proteomes" id="UP000308196">
    <property type="component" value="Chromosome"/>
</dbReference>
<feature type="transmembrane region" description="Helical" evidence="1">
    <location>
        <begin position="43"/>
        <end position="61"/>
    </location>
</feature>
<gene>
    <name evidence="2" type="ORF">NCTC11429_04679</name>
</gene>
<protein>
    <submittedName>
        <fullName evidence="2">Uncharacterized protein</fullName>
    </submittedName>
</protein>
<evidence type="ECO:0000313" key="3">
    <source>
        <dbReference type="Proteomes" id="UP000308196"/>
    </source>
</evidence>
<dbReference type="AlphaFoldDB" id="A0A4U9W2G9"/>
<keyword evidence="1" id="KW-0472">Membrane</keyword>
<accession>A0A4U9W2G9</accession>
<dbReference type="GeneID" id="78465249"/>
<proteinExistence type="predicted"/>
<dbReference type="KEGG" id="stha:NCTC11429_04679"/>
<keyword evidence="1" id="KW-0812">Transmembrane</keyword>
<reference evidence="2 3" key="1">
    <citation type="submission" date="2019-05" db="EMBL/GenBank/DDBJ databases">
        <authorList>
            <consortium name="Pathogen Informatics"/>
        </authorList>
    </citation>
    <scope>NUCLEOTIDE SEQUENCE [LARGE SCALE GENOMIC DNA]</scope>
    <source>
        <strain evidence="2 3">NCTC11429</strain>
    </source>
</reference>
<dbReference type="NCBIfam" id="NF041635">
    <property type="entry name" value="STM3941_fam"/>
    <property type="match status" value="1"/>
</dbReference>
<dbReference type="EMBL" id="LR590484">
    <property type="protein sequence ID" value="VTR52840.1"/>
    <property type="molecule type" value="Genomic_DNA"/>
</dbReference>
<organism evidence="2 3">
    <name type="scientific">Sphingobacterium thalpophilum</name>
    <dbReference type="NCBI Taxonomy" id="259"/>
    <lineage>
        <taxon>Bacteria</taxon>
        <taxon>Pseudomonadati</taxon>
        <taxon>Bacteroidota</taxon>
        <taxon>Sphingobacteriia</taxon>
        <taxon>Sphingobacteriales</taxon>
        <taxon>Sphingobacteriaceae</taxon>
        <taxon>Sphingobacterium</taxon>
    </lineage>
</organism>
<sequence length="169" mass="19039">MKETVIKFDKKKRIKNLLVGFIFTIAALCFSYYIFFIADKIRLYHGLMTAMLGALGIYVVVKAAKELGNGDSIGLILNAEGITYKATPLGKQVGLLRWSSIESLRTEKRHGIHFVFLKLRDASRDIPALGPALYRNVETNGIPVSADQLAIGFEELAQLIAQYHQRYRY</sequence>
<dbReference type="InterPro" id="IPR048136">
    <property type="entry name" value="STM3941-like"/>
</dbReference>
<dbReference type="RefSeq" id="WP_028068184.1">
    <property type="nucleotide sequence ID" value="NZ_JBPFQZ010000001.1"/>
</dbReference>